<proteinExistence type="predicted"/>
<comment type="caution">
    <text evidence="2">The sequence shown here is derived from an EMBL/GenBank/DDBJ whole genome shotgun (WGS) entry which is preliminary data.</text>
</comment>
<name>A0A448WEV9_9PLAT</name>
<dbReference type="EMBL" id="CAAALY010007973">
    <property type="protein sequence ID" value="VEL10076.1"/>
    <property type="molecule type" value="Genomic_DNA"/>
</dbReference>
<keyword evidence="1" id="KW-1133">Transmembrane helix</keyword>
<keyword evidence="3" id="KW-1185">Reference proteome</keyword>
<feature type="transmembrane region" description="Helical" evidence="1">
    <location>
        <begin position="82"/>
        <end position="101"/>
    </location>
</feature>
<accession>A0A448WEV9</accession>
<evidence type="ECO:0000313" key="2">
    <source>
        <dbReference type="EMBL" id="VEL10076.1"/>
    </source>
</evidence>
<protein>
    <submittedName>
        <fullName evidence="2">Uncharacterized protein</fullName>
    </submittedName>
</protein>
<organism evidence="2 3">
    <name type="scientific">Protopolystoma xenopodis</name>
    <dbReference type="NCBI Taxonomy" id="117903"/>
    <lineage>
        <taxon>Eukaryota</taxon>
        <taxon>Metazoa</taxon>
        <taxon>Spiralia</taxon>
        <taxon>Lophotrochozoa</taxon>
        <taxon>Platyhelminthes</taxon>
        <taxon>Monogenea</taxon>
        <taxon>Polyopisthocotylea</taxon>
        <taxon>Polystomatidea</taxon>
        <taxon>Polystomatidae</taxon>
        <taxon>Protopolystoma</taxon>
    </lineage>
</organism>
<gene>
    <name evidence="2" type="ORF">PXEA_LOCUS3516</name>
</gene>
<evidence type="ECO:0000256" key="1">
    <source>
        <dbReference type="SAM" id="Phobius"/>
    </source>
</evidence>
<reference evidence="2" key="1">
    <citation type="submission" date="2018-11" db="EMBL/GenBank/DDBJ databases">
        <authorList>
            <consortium name="Pathogen Informatics"/>
        </authorList>
    </citation>
    <scope>NUCLEOTIDE SEQUENCE</scope>
</reference>
<dbReference type="AlphaFoldDB" id="A0A448WEV9"/>
<sequence>MSGFGFYDSFSRTQDGPDSRGRLLHAGRALSSRLRSGEQNEQLSSSEDLKHRLKHLIVVVLLYSSLSLVLILLFLLLSPVSLLFFFLFLLRLPFLHFLLFLRHIILLFLVSPPLPDETDVVATPFLALYDLPTRTGPSIQGGSNSPWRQTVPLESTMDAPTILGADTPYRYTSPDYSLKTLLLKMPVTAAVAC</sequence>
<feature type="transmembrane region" description="Helical" evidence="1">
    <location>
        <begin position="56"/>
        <end position="76"/>
    </location>
</feature>
<keyword evidence="1" id="KW-0472">Membrane</keyword>
<evidence type="ECO:0000313" key="3">
    <source>
        <dbReference type="Proteomes" id="UP000784294"/>
    </source>
</evidence>
<keyword evidence="1" id="KW-0812">Transmembrane</keyword>
<dbReference type="Proteomes" id="UP000784294">
    <property type="component" value="Unassembled WGS sequence"/>
</dbReference>